<evidence type="ECO:0000313" key="3">
    <source>
        <dbReference type="Proteomes" id="UP000256877"/>
    </source>
</evidence>
<proteinExistence type="predicted"/>
<dbReference type="Proteomes" id="UP000256877">
    <property type="component" value="Unassembled WGS sequence"/>
</dbReference>
<evidence type="ECO:0000313" key="2">
    <source>
        <dbReference type="EMBL" id="RFB00429.1"/>
    </source>
</evidence>
<sequence>MQLKKLKAILGGDKEFDAVKKWNLYFFSKWMKLANKQLSTARHLVIAAQLARAQPHGGMPTYPTNPYLREVVEFLESVDRAISEDASSQSADRFMVEMLYSAWQLLKLRLVIAEEAFGIVGNGVLLEPLPGDGVVAYAAWERGVKYLGYGPDVTLASKIAPGGKLVKALSACELREEADLVLLLEKAQWLLDPYGEIRCLAKNLKQGGYVLVAEPDVTAAPAYAVSLVYLGAAGLITRENIQRYLEAAGLVLAEKWEVYPPYALSLWRKPVERRLSPSERWMS</sequence>
<protein>
    <submittedName>
        <fullName evidence="2">Uncharacterized protein</fullName>
    </submittedName>
</protein>
<dbReference type="RefSeq" id="WP_116420409.1">
    <property type="nucleotide sequence ID" value="NZ_DAIOPL010000043.1"/>
</dbReference>
<evidence type="ECO:0000313" key="1">
    <source>
        <dbReference type="EMBL" id="RFA98346.1"/>
    </source>
</evidence>
<dbReference type="EMBL" id="NMUF01000001">
    <property type="protein sequence ID" value="RFB00429.1"/>
    <property type="molecule type" value="Genomic_DNA"/>
</dbReference>
<dbReference type="OrthoDB" id="147504at2157"/>
<name>A0A371R7B7_9CREN</name>
<dbReference type="EMBL" id="NMUE01000002">
    <property type="protein sequence ID" value="RFA98346.1"/>
    <property type="molecule type" value="Genomic_DNA"/>
</dbReference>
<evidence type="ECO:0000313" key="4">
    <source>
        <dbReference type="Proteomes" id="UP000257123"/>
    </source>
</evidence>
<organism evidence="2 3">
    <name type="scientific">Pyrobaculum aerophilum</name>
    <dbReference type="NCBI Taxonomy" id="13773"/>
    <lineage>
        <taxon>Archaea</taxon>
        <taxon>Thermoproteota</taxon>
        <taxon>Thermoprotei</taxon>
        <taxon>Thermoproteales</taxon>
        <taxon>Thermoproteaceae</taxon>
        <taxon>Pyrobaculum</taxon>
    </lineage>
</organism>
<accession>A0A371R7B7</accession>
<dbReference type="InterPro" id="IPR029063">
    <property type="entry name" value="SAM-dependent_MTases_sf"/>
</dbReference>
<comment type="caution">
    <text evidence="2">The sequence shown here is derived from an EMBL/GenBank/DDBJ whole genome shotgun (WGS) entry which is preliminary data.</text>
</comment>
<reference evidence="3 4" key="1">
    <citation type="submission" date="2017-07" db="EMBL/GenBank/DDBJ databases">
        <title>Draft genome sequence of aerobic hyperthermophilic archaea, Pyrobaculum aerophilum YKB31 and YKB32.</title>
        <authorList>
            <person name="Mochizuki T."/>
            <person name="Berliner A.J."/>
            <person name="Yoshida-Takashima Y."/>
            <person name="Takaki Y."/>
            <person name="Nunoura T."/>
            <person name="Takai K."/>
        </authorList>
    </citation>
    <scope>NUCLEOTIDE SEQUENCE [LARGE SCALE GENOMIC DNA]</scope>
    <source>
        <strain evidence="1 4">YKB31</strain>
        <strain evidence="2 3">YKB32</strain>
    </source>
</reference>
<dbReference type="SUPFAM" id="SSF53335">
    <property type="entry name" value="S-adenosyl-L-methionine-dependent methyltransferases"/>
    <property type="match status" value="1"/>
</dbReference>
<gene>
    <name evidence="1" type="ORF">CGL51_01400</name>
    <name evidence="2" type="ORF">CGL52_00825</name>
</gene>
<dbReference type="AlphaFoldDB" id="A0A371R7B7"/>
<dbReference type="Proteomes" id="UP000257123">
    <property type="component" value="Unassembled WGS sequence"/>
</dbReference>